<comment type="caution">
    <text evidence="4">The sequence shown here is derived from an EMBL/GenBank/DDBJ whole genome shotgun (WGS) entry which is preliminary data.</text>
</comment>
<evidence type="ECO:0000313" key="4">
    <source>
        <dbReference type="EMBL" id="KAB2633860.1"/>
    </source>
</evidence>
<dbReference type="AlphaFoldDB" id="A0A5N5I872"/>
<feature type="compositionally biased region" description="Polar residues" evidence="2">
    <location>
        <begin position="97"/>
        <end position="110"/>
    </location>
</feature>
<accession>A0A5N5I872</accession>
<protein>
    <recommendedName>
        <fullName evidence="3">No apical meristem-associated C-terminal domain-containing protein</fullName>
    </recommendedName>
</protein>
<dbReference type="Pfam" id="PF14303">
    <property type="entry name" value="NAM-associated"/>
    <property type="match status" value="1"/>
</dbReference>
<sequence>MTSSAMKGKAWTRKEDEALCKAYRWVSEDSVRGVLKQPSLNQWHQALLAVASRHEATCWKICKGWVLFEDPPQHRVGPMLVFGTSSSAVDMDEDGSPTIQQTRVENSSSGECSIPRVMGRNKASRLKEKGKANDDYASQQEMAASLRLMAEQNAIDGEERNHRREERAKQIQEEMDDKNMEMNTSNYTLMSKAYFDRKKKDIMTRRQLFTFDYTPTMADDEDDVDYGY</sequence>
<evidence type="ECO:0000259" key="3">
    <source>
        <dbReference type="Pfam" id="PF14303"/>
    </source>
</evidence>
<evidence type="ECO:0000313" key="5">
    <source>
        <dbReference type="Proteomes" id="UP000327157"/>
    </source>
</evidence>
<dbReference type="InterPro" id="IPR029466">
    <property type="entry name" value="NAM-associated_C"/>
</dbReference>
<keyword evidence="5" id="KW-1185">Reference proteome</keyword>
<reference evidence="4 5" key="2">
    <citation type="submission" date="2019-11" db="EMBL/GenBank/DDBJ databases">
        <title>A de novo genome assembly of a pear dwarfing rootstock.</title>
        <authorList>
            <person name="Wang F."/>
            <person name="Wang J."/>
            <person name="Li S."/>
            <person name="Zhang Y."/>
            <person name="Fang M."/>
            <person name="Ma L."/>
            <person name="Zhao Y."/>
            <person name="Jiang S."/>
        </authorList>
    </citation>
    <scope>NUCLEOTIDE SEQUENCE [LARGE SCALE GENOMIC DNA]</scope>
    <source>
        <strain evidence="4">S2</strain>
        <tissue evidence="4">Leaf</tissue>
    </source>
</reference>
<keyword evidence="1" id="KW-0175">Coiled coil</keyword>
<evidence type="ECO:0000256" key="1">
    <source>
        <dbReference type="SAM" id="Coils"/>
    </source>
</evidence>
<proteinExistence type="predicted"/>
<name>A0A5N5I872_9ROSA</name>
<gene>
    <name evidence="4" type="ORF">D8674_038227</name>
</gene>
<organism evidence="4 5">
    <name type="scientific">Pyrus ussuriensis x Pyrus communis</name>
    <dbReference type="NCBI Taxonomy" id="2448454"/>
    <lineage>
        <taxon>Eukaryota</taxon>
        <taxon>Viridiplantae</taxon>
        <taxon>Streptophyta</taxon>
        <taxon>Embryophyta</taxon>
        <taxon>Tracheophyta</taxon>
        <taxon>Spermatophyta</taxon>
        <taxon>Magnoliopsida</taxon>
        <taxon>eudicotyledons</taxon>
        <taxon>Gunneridae</taxon>
        <taxon>Pentapetalae</taxon>
        <taxon>rosids</taxon>
        <taxon>fabids</taxon>
        <taxon>Rosales</taxon>
        <taxon>Rosaceae</taxon>
        <taxon>Amygdaloideae</taxon>
        <taxon>Maleae</taxon>
        <taxon>Pyrus</taxon>
    </lineage>
</organism>
<dbReference type="EMBL" id="SMOL01000115">
    <property type="protein sequence ID" value="KAB2633860.1"/>
    <property type="molecule type" value="Genomic_DNA"/>
</dbReference>
<feature type="coiled-coil region" evidence="1">
    <location>
        <begin position="148"/>
        <end position="181"/>
    </location>
</feature>
<reference evidence="4 5" key="1">
    <citation type="submission" date="2019-09" db="EMBL/GenBank/DDBJ databases">
        <authorList>
            <person name="Ou C."/>
        </authorList>
    </citation>
    <scope>NUCLEOTIDE SEQUENCE [LARGE SCALE GENOMIC DNA]</scope>
    <source>
        <strain evidence="4">S2</strain>
        <tissue evidence="4">Leaf</tissue>
    </source>
</reference>
<dbReference type="Proteomes" id="UP000327157">
    <property type="component" value="Unassembled WGS sequence"/>
</dbReference>
<feature type="region of interest" description="Disordered" evidence="2">
    <location>
        <begin position="90"/>
        <end position="110"/>
    </location>
</feature>
<feature type="domain" description="No apical meristem-associated C-terminal" evidence="3">
    <location>
        <begin position="91"/>
        <end position="202"/>
    </location>
</feature>
<evidence type="ECO:0000256" key="2">
    <source>
        <dbReference type="SAM" id="MobiDB-lite"/>
    </source>
</evidence>
<dbReference type="OrthoDB" id="1571022at2759"/>